<keyword evidence="1" id="KW-0813">Transport</keyword>
<dbReference type="AlphaFoldDB" id="A0AA41R085"/>
<comment type="PTM">
    <text evidence="7">Binds 1 heme group per subunit.</text>
</comment>
<dbReference type="InterPro" id="IPR002321">
    <property type="entry name" value="Cyt_c_II"/>
</dbReference>
<dbReference type="GO" id="GO:0042597">
    <property type="term" value="C:periplasmic space"/>
    <property type="evidence" value="ECO:0007669"/>
    <property type="project" value="InterPro"/>
</dbReference>
<dbReference type="Pfam" id="PF01322">
    <property type="entry name" value="Cytochrom_C_2"/>
    <property type="match status" value="1"/>
</dbReference>
<comment type="caution">
    <text evidence="8">The sequence shown here is derived from an EMBL/GenBank/DDBJ whole genome shotgun (WGS) entry which is preliminary data.</text>
</comment>
<proteinExistence type="predicted"/>
<feature type="binding site" description="axial binding residue" evidence="6">
    <location>
        <position position="145"/>
    </location>
    <ligand>
        <name>heme c</name>
        <dbReference type="ChEBI" id="CHEBI:61717"/>
    </ligand>
    <ligandPart>
        <name>Fe</name>
        <dbReference type="ChEBI" id="CHEBI:18248"/>
    </ligandPart>
</feature>
<feature type="binding site" description="covalent" evidence="7">
    <location>
        <position position="144"/>
    </location>
    <ligand>
        <name>heme c</name>
        <dbReference type="ChEBI" id="CHEBI:61717"/>
    </ligand>
</feature>
<dbReference type="RefSeq" id="WP_246903164.1">
    <property type="nucleotide sequence ID" value="NZ_JALJRB010000003.1"/>
</dbReference>
<dbReference type="InterPro" id="IPR012127">
    <property type="entry name" value="Cyt_c_prime"/>
</dbReference>
<organism evidence="8 9">
    <name type="scientific">Desulfatitalea alkaliphila</name>
    <dbReference type="NCBI Taxonomy" id="2929485"/>
    <lineage>
        <taxon>Bacteria</taxon>
        <taxon>Pseudomonadati</taxon>
        <taxon>Thermodesulfobacteriota</taxon>
        <taxon>Desulfobacteria</taxon>
        <taxon>Desulfobacterales</taxon>
        <taxon>Desulfosarcinaceae</taxon>
        <taxon>Desulfatitalea</taxon>
    </lineage>
</organism>
<gene>
    <name evidence="8" type="ORF">MRX98_03875</name>
</gene>
<evidence type="ECO:0000256" key="3">
    <source>
        <dbReference type="ARBA" id="ARBA00022723"/>
    </source>
</evidence>
<dbReference type="PROSITE" id="PS51009">
    <property type="entry name" value="CYTCII"/>
    <property type="match status" value="1"/>
</dbReference>
<evidence type="ECO:0000256" key="4">
    <source>
        <dbReference type="ARBA" id="ARBA00022982"/>
    </source>
</evidence>
<name>A0AA41R085_9BACT</name>
<sequence>MKRWLIIGVCGVCLVGMLGVATAQFARPEDAVRYRQSIMFLIGQHFGRIAAVVQGRETYEPQAVARNAELVATFAQLPWEAFMVPGTDSGTGLRATAFSDHEGFKAAAENSGAEIAKLAQVAAAGELDPIRAQFGVVGQSCKACHDKYRGR</sequence>
<keyword evidence="2 7" id="KW-0349">Heme</keyword>
<dbReference type="Proteomes" id="UP001165427">
    <property type="component" value="Unassembled WGS sequence"/>
</dbReference>
<feature type="binding site" description="covalent" evidence="7">
    <location>
        <position position="141"/>
    </location>
    <ligand>
        <name>heme c</name>
        <dbReference type="ChEBI" id="CHEBI:61717"/>
    </ligand>
</feature>
<evidence type="ECO:0000256" key="2">
    <source>
        <dbReference type="ARBA" id="ARBA00022617"/>
    </source>
</evidence>
<dbReference type="PRINTS" id="PR00608">
    <property type="entry name" value="CYTCHROMECII"/>
</dbReference>
<dbReference type="GO" id="GO:0020037">
    <property type="term" value="F:heme binding"/>
    <property type="evidence" value="ECO:0007669"/>
    <property type="project" value="InterPro"/>
</dbReference>
<dbReference type="EMBL" id="JALJRB010000003">
    <property type="protein sequence ID" value="MCJ8499702.1"/>
    <property type="molecule type" value="Genomic_DNA"/>
</dbReference>
<dbReference type="GO" id="GO:0009055">
    <property type="term" value="F:electron transfer activity"/>
    <property type="evidence" value="ECO:0007669"/>
    <property type="project" value="InterPro"/>
</dbReference>
<dbReference type="GO" id="GO:0022900">
    <property type="term" value="P:electron transport chain"/>
    <property type="evidence" value="ECO:0007669"/>
    <property type="project" value="InterPro"/>
</dbReference>
<dbReference type="GO" id="GO:0005506">
    <property type="term" value="F:iron ion binding"/>
    <property type="evidence" value="ECO:0007669"/>
    <property type="project" value="InterPro"/>
</dbReference>
<keyword evidence="9" id="KW-1185">Reference proteome</keyword>
<evidence type="ECO:0000313" key="9">
    <source>
        <dbReference type="Proteomes" id="UP001165427"/>
    </source>
</evidence>
<reference evidence="8" key="1">
    <citation type="submission" date="2022-04" db="EMBL/GenBank/DDBJ databases">
        <title>Desulfatitalea alkaliphila sp. nov., a novel anaerobic sulfate-reducing bacterium isolated from terrestrial mud volcano, Taman Peninsula, Russia.</title>
        <authorList>
            <person name="Khomyakova M.A."/>
            <person name="Merkel A.Y."/>
            <person name="Slobodkin A.I."/>
        </authorList>
    </citation>
    <scope>NUCLEOTIDE SEQUENCE</scope>
    <source>
        <strain evidence="8">M08but</strain>
    </source>
</reference>
<evidence type="ECO:0000256" key="6">
    <source>
        <dbReference type="PIRSR" id="PIRSR000027-1"/>
    </source>
</evidence>
<keyword evidence="3 6" id="KW-0479">Metal-binding</keyword>
<dbReference type="PIRSF" id="PIRSF000027">
    <property type="entry name" value="Cytc_c_prime"/>
    <property type="match status" value="1"/>
</dbReference>
<evidence type="ECO:0000256" key="7">
    <source>
        <dbReference type="PIRSR" id="PIRSR000027-2"/>
    </source>
</evidence>
<evidence type="ECO:0000256" key="1">
    <source>
        <dbReference type="ARBA" id="ARBA00022448"/>
    </source>
</evidence>
<accession>A0AA41R085</accession>
<evidence type="ECO:0000313" key="8">
    <source>
        <dbReference type="EMBL" id="MCJ8499702.1"/>
    </source>
</evidence>
<evidence type="ECO:0000256" key="5">
    <source>
        <dbReference type="ARBA" id="ARBA00023004"/>
    </source>
</evidence>
<keyword evidence="4" id="KW-0249">Electron transport</keyword>
<keyword evidence="5 6" id="KW-0408">Iron</keyword>
<protein>
    <submittedName>
        <fullName evidence="8">Cytochrome c</fullName>
    </submittedName>
</protein>
<dbReference type="InterPro" id="IPR015984">
    <property type="entry name" value="Cyt_c_prime_subgr"/>
</dbReference>
<dbReference type="SUPFAM" id="SSF47175">
    <property type="entry name" value="Cytochromes"/>
    <property type="match status" value="1"/>
</dbReference>
<dbReference type="Gene3D" id="1.20.120.10">
    <property type="entry name" value="Cytochrome c/b562"/>
    <property type="match status" value="1"/>
</dbReference>
<dbReference type="InterPro" id="IPR010980">
    <property type="entry name" value="Cyt_c/b562"/>
</dbReference>